<name>A0A1F6CDR6_9BACT</name>
<evidence type="ECO:0000256" key="4">
    <source>
        <dbReference type="ARBA" id="ARBA00022989"/>
    </source>
</evidence>
<feature type="transmembrane region" description="Helical" evidence="6">
    <location>
        <begin position="164"/>
        <end position="183"/>
    </location>
</feature>
<feature type="transmembrane region" description="Helical" evidence="6">
    <location>
        <begin position="92"/>
        <end position="114"/>
    </location>
</feature>
<feature type="transmembrane region" description="Helical" evidence="6">
    <location>
        <begin position="400"/>
        <end position="419"/>
    </location>
</feature>
<feature type="transmembrane region" description="Helical" evidence="6">
    <location>
        <begin position="21"/>
        <end position="42"/>
    </location>
</feature>
<accession>A0A1F6CDR6</accession>
<feature type="transmembrane region" description="Helical" evidence="6">
    <location>
        <begin position="339"/>
        <end position="359"/>
    </location>
</feature>
<dbReference type="Proteomes" id="UP000178344">
    <property type="component" value="Unassembled WGS sequence"/>
</dbReference>
<dbReference type="PANTHER" id="PTHR30250:SF11">
    <property type="entry name" value="O-ANTIGEN TRANSPORTER-RELATED"/>
    <property type="match status" value="1"/>
</dbReference>
<evidence type="ECO:0000256" key="1">
    <source>
        <dbReference type="ARBA" id="ARBA00004651"/>
    </source>
</evidence>
<evidence type="ECO:0000256" key="2">
    <source>
        <dbReference type="ARBA" id="ARBA00022475"/>
    </source>
</evidence>
<comment type="subcellular location">
    <subcellularLocation>
        <location evidence="1">Cell membrane</location>
        <topology evidence="1">Multi-pass membrane protein</topology>
    </subcellularLocation>
</comment>
<feature type="transmembrane region" description="Helical" evidence="6">
    <location>
        <begin position="189"/>
        <end position="207"/>
    </location>
</feature>
<keyword evidence="2" id="KW-1003">Cell membrane</keyword>
<evidence type="ECO:0000313" key="7">
    <source>
        <dbReference type="EMBL" id="OGG47120.1"/>
    </source>
</evidence>
<proteinExistence type="predicted"/>
<dbReference type="GO" id="GO:0005886">
    <property type="term" value="C:plasma membrane"/>
    <property type="evidence" value="ECO:0007669"/>
    <property type="project" value="UniProtKB-SubCell"/>
</dbReference>
<evidence type="ECO:0000256" key="3">
    <source>
        <dbReference type="ARBA" id="ARBA00022692"/>
    </source>
</evidence>
<feature type="transmembrane region" description="Helical" evidence="6">
    <location>
        <begin position="48"/>
        <end position="72"/>
    </location>
</feature>
<feature type="transmembrane region" description="Helical" evidence="6">
    <location>
        <begin position="126"/>
        <end position="143"/>
    </location>
</feature>
<sequence length="470" mass="53186">MSDLERNYSFLRAYVKGEAAIGFWNMIGKIVGAGNALILISHLEVFQYGTYILIIAFYSLLSGFISPILQGVILNDIGRFIGEGNEASAKRLYLETVCVRLCTALIIAIVVFWGADIVAQYYDEDIGLLLRIIAPLFIIDTIYNAMKLLFQVRLRFHTMSVRAVVYRIVRFVLLVAAVFFSTLTVTEALVIHVIATLIAMLVLVLPFRNVYREWKKVIATPQWLLPRIAMTYGKWQFFGQVSSQLTSNIRPWLIKFFINTEAVAVYSVAESLFGVVKSFIPTETLVSLLPREARNHERAGRLLLRGTKYLAIGSIAVALVAGVVVPPIAVLLFPKYAASMPLFQILLISLPILSFRAMATNFLTLFREQKFLFVSLMIKVAANIILPVSLLYLFGISGMAIERSATALLLAFIMYGYLVRHNLDASLPWARILFHFDNEDKQFLQNLYRRSASYARRKIYNTMRLFSSQP</sequence>
<protein>
    <submittedName>
        <fullName evidence="7">Uncharacterized protein</fullName>
    </submittedName>
</protein>
<feature type="transmembrane region" description="Helical" evidence="6">
    <location>
        <begin position="309"/>
        <end position="333"/>
    </location>
</feature>
<evidence type="ECO:0000256" key="6">
    <source>
        <dbReference type="SAM" id="Phobius"/>
    </source>
</evidence>
<keyword evidence="5 6" id="KW-0472">Membrane</keyword>
<dbReference type="Pfam" id="PF13440">
    <property type="entry name" value="Polysacc_synt_3"/>
    <property type="match status" value="1"/>
</dbReference>
<keyword evidence="4 6" id="KW-1133">Transmembrane helix</keyword>
<gene>
    <name evidence="7" type="ORF">A2671_00205</name>
</gene>
<dbReference type="PANTHER" id="PTHR30250">
    <property type="entry name" value="PST FAMILY PREDICTED COLANIC ACID TRANSPORTER"/>
    <property type="match status" value="1"/>
</dbReference>
<dbReference type="EMBL" id="MFKQ01000028">
    <property type="protein sequence ID" value="OGG47120.1"/>
    <property type="molecule type" value="Genomic_DNA"/>
</dbReference>
<feature type="transmembrane region" description="Helical" evidence="6">
    <location>
        <begin position="371"/>
        <end position="394"/>
    </location>
</feature>
<dbReference type="InterPro" id="IPR050833">
    <property type="entry name" value="Poly_Biosynth_Transport"/>
</dbReference>
<evidence type="ECO:0000313" key="8">
    <source>
        <dbReference type="Proteomes" id="UP000178344"/>
    </source>
</evidence>
<dbReference type="AlphaFoldDB" id="A0A1F6CDR6"/>
<evidence type="ECO:0000256" key="5">
    <source>
        <dbReference type="ARBA" id="ARBA00023136"/>
    </source>
</evidence>
<organism evidence="7 8">
    <name type="scientific">Candidatus Kaiserbacteria bacterium RIFCSPHIGHO2_01_FULL_49_13</name>
    <dbReference type="NCBI Taxonomy" id="1798477"/>
    <lineage>
        <taxon>Bacteria</taxon>
        <taxon>Candidatus Kaiseribacteriota</taxon>
    </lineage>
</organism>
<comment type="caution">
    <text evidence="7">The sequence shown here is derived from an EMBL/GenBank/DDBJ whole genome shotgun (WGS) entry which is preliminary data.</text>
</comment>
<reference evidence="7 8" key="1">
    <citation type="journal article" date="2016" name="Nat. Commun.">
        <title>Thousands of microbial genomes shed light on interconnected biogeochemical processes in an aquifer system.</title>
        <authorList>
            <person name="Anantharaman K."/>
            <person name="Brown C.T."/>
            <person name="Hug L.A."/>
            <person name="Sharon I."/>
            <person name="Castelle C.J."/>
            <person name="Probst A.J."/>
            <person name="Thomas B.C."/>
            <person name="Singh A."/>
            <person name="Wilkins M.J."/>
            <person name="Karaoz U."/>
            <person name="Brodie E.L."/>
            <person name="Williams K.H."/>
            <person name="Hubbard S.S."/>
            <person name="Banfield J.F."/>
        </authorList>
    </citation>
    <scope>NUCLEOTIDE SEQUENCE [LARGE SCALE GENOMIC DNA]</scope>
</reference>
<keyword evidence="3 6" id="KW-0812">Transmembrane</keyword>